<evidence type="ECO:0000313" key="2">
    <source>
        <dbReference type="Proteomes" id="UP000095200"/>
    </source>
</evidence>
<evidence type="ECO:0000313" key="1">
    <source>
        <dbReference type="EMBL" id="GAU08249.1"/>
    </source>
</evidence>
<comment type="caution">
    <text evidence="1">The sequence shown here is derived from an EMBL/GenBank/DDBJ whole genome shotgun (WGS) entry which is preliminary data.</text>
</comment>
<proteinExistence type="predicted"/>
<reference evidence="2" key="1">
    <citation type="submission" date="2016-06" db="EMBL/GenBank/DDBJ databases">
        <title>Draft genome sequence of Desulfoplanes formicivorans strain Pf12B.</title>
        <authorList>
            <person name="Watanabe M."/>
            <person name="Kojima H."/>
            <person name="Fukui M."/>
        </authorList>
    </citation>
    <scope>NUCLEOTIDE SEQUENCE [LARGE SCALE GENOMIC DNA]</scope>
    <source>
        <strain evidence="2">Pf12B</strain>
    </source>
</reference>
<sequence length="146" mass="16304">MDQKELIQKRISVYYWQDDINCAAASLKVLGEICNVTICDQVIDAATGMHGAGEYGAQCGLVEGPLMFLGIWGRNRRHADREIAGWCHAFARQFEERFHSLLCRELRPRGFGPHNPGHPCECLTCNAIALAVEFVAALDGRKYHVS</sequence>
<accession>A0A194AHL2</accession>
<protein>
    <recommendedName>
        <fullName evidence="3">Redox-active protein</fullName>
    </recommendedName>
</protein>
<dbReference type="STRING" id="1592317.DPF_0952"/>
<keyword evidence="2" id="KW-1185">Reference proteome</keyword>
<dbReference type="AlphaFoldDB" id="A0A194AHL2"/>
<dbReference type="OrthoDB" id="5459103at2"/>
<dbReference type="EMBL" id="BDFE01000010">
    <property type="protein sequence ID" value="GAU08249.1"/>
    <property type="molecule type" value="Genomic_DNA"/>
</dbReference>
<name>A0A194AHL2_9BACT</name>
<organism evidence="1 2">
    <name type="scientific">Desulfoplanes formicivorans</name>
    <dbReference type="NCBI Taxonomy" id="1592317"/>
    <lineage>
        <taxon>Bacteria</taxon>
        <taxon>Pseudomonadati</taxon>
        <taxon>Thermodesulfobacteriota</taxon>
        <taxon>Desulfovibrionia</taxon>
        <taxon>Desulfovibrionales</taxon>
        <taxon>Desulfoplanaceae</taxon>
        <taxon>Desulfoplanes</taxon>
    </lineage>
</organism>
<dbReference type="Pfam" id="PF09719">
    <property type="entry name" value="C_GCAxxG_C_C"/>
    <property type="match status" value="1"/>
</dbReference>
<dbReference type="Proteomes" id="UP000095200">
    <property type="component" value="Unassembled WGS sequence"/>
</dbReference>
<dbReference type="RefSeq" id="WP_069857753.1">
    <property type="nucleotide sequence ID" value="NZ_BDFE01000010.1"/>
</dbReference>
<gene>
    <name evidence="1" type="ORF">DPF_0952</name>
</gene>
<dbReference type="InterPro" id="IPR010181">
    <property type="entry name" value="CGCAxxGCC_motif"/>
</dbReference>
<evidence type="ECO:0008006" key="3">
    <source>
        <dbReference type="Google" id="ProtNLM"/>
    </source>
</evidence>